<accession>A0A3S8ZSJ2</accession>
<keyword evidence="1" id="KW-0472">Membrane</keyword>
<dbReference type="KEGG" id="iod:EJO50_08100"/>
<keyword evidence="1" id="KW-1133">Transmembrane helix</keyword>
<keyword evidence="1" id="KW-0812">Transmembrane</keyword>
<evidence type="ECO:0000256" key="1">
    <source>
        <dbReference type="SAM" id="Phobius"/>
    </source>
</evidence>
<dbReference type="Proteomes" id="UP000282438">
    <property type="component" value="Chromosome"/>
</dbReference>
<dbReference type="AlphaFoldDB" id="A0A3S8ZSJ2"/>
<keyword evidence="3" id="KW-1185">Reference proteome</keyword>
<reference evidence="2 3" key="1">
    <citation type="submission" date="2018-12" db="EMBL/GenBank/DDBJ databases">
        <title>Complete genome sequence of Iodobacter sp. H11R3.</title>
        <authorList>
            <person name="Bae J.-W."/>
        </authorList>
    </citation>
    <scope>NUCLEOTIDE SEQUENCE [LARGE SCALE GENOMIC DNA]</scope>
    <source>
        <strain evidence="2 3">H11R3</strain>
    </source>
</reference>
<name>A0A3S8ZSJ2_9NEIS</name>
<dbReference type="RefSeq" id="WP_125973157.1">
    <property type="nucleotide sequence ID" value="NZ_CP034433.1"/>
</dbReference>
<organism evidence="2 3">
    <name type="scientific">Iodobacter ciconiae</name>
    <dbReference type="NCBI Taxonomy" id="2496266"/>
    <lineage>
        <taxon>Bacteria</taxon>
        <taxon>Pseudomonadati</taxon>
        <taxon>Pseudomonadota</taxon>
        <taxon>Betaproteobacteria</taxon>
        <taxon>Neisseriales</taxon>
        <taxon>Chitinibacteraceae</taxon>
        <taxon>Iodobacter</taxon>
    </lineage>
</organism>
<gene>
    <name evidence="2" type="ORF">EJO50_08100</name>
</gene>
<sequence length="69" mass="7958">MKNSVLSSSRDIENVMNEKFHYAVYVPQKDSQEYNDQKKITEKIMNDELIGLALTITGTIIWGYGDLFL</sequence>
<dbReference type="EMBL" id="CP034433">
    <property type="protein sequence ID" value="AZN36457.1"/>
    <property type="molecule type" value="Genomic_DNA"/>
</dbReference>
<protein>
    <submittedName>
        <fullName evidence="2">Uncharacterized protein</fullName>
    </submittedName>
</protein>
<feature type="transmembrane region" description="Helical" evidence="1">
    <location>
        <begin position="49"/>
        <end position="65"/>
    </location>
</feature>
<proteinExistence type="predicted"/>
<evidence type="ECO:0000313" key="2">
    <source>
        <dbReference type="EMBL" id="AZN36457.1"/>
    </source>
</evidence>
<evidence type="ECO:0000313" key="3">
    <source>
        <dbReference type="Proteomes" id="UP000282438"/>
    </source>
</evidence>